<organism evidence="2 3">
    <name type="scientific">Epibacterium ulvae</name>
    <dbReference type="NCBI Taxonomy" id="1156985"/>
    <lineage>
        <taxon>Bacteria</taxon>
        <taxon>Pseudomonadati</taxon>
        <taxon>Pseudomonadota</taxon>
        <taxon>Alphaproteobacteria</taxon>
        <taxon>Rhodobacterales</taxon>
        <taxon>Roseobacteraceae</taxon>
        <taxon>Epibacterium</taxon>
    </lineage>
</organism>
<keyword evidence="3" id="KW-1185">Reference proteome</keyword>
<proteinExistence type="predicted"/>
<evidence type="ECO:0000313" key="2">
    <source>
        <dbReference type="EMBL" id="SCZ58542.1"/>
    </source>
</evidence>
<dbReference type="EMBL" id="FMWG01000003">
    <property type="protein sequence ID" value="SCZ58542.1"/>
    <property type="molecule type" value="Genomic_DNA"/>
</dbReference>
<dbReference type="Proteomes" id="UP000198767">
    <property type="component" value="Unassembled WGS sequence"/>
</dbReference>
<accession>A0A1G5QA56</accession>
<dbReference type="RefSeq" id="WP_139163175.1">
    <property type="nucleotide sequence ID" value="NZ_FMWG01000003.1"/>
</dbReference>
<sequence>MLKLILAPFTTTSKQTLLERHCSKTKTRSVRGLNNNSTDQVRSPTFPLHRNMVFSHEKYPLEK</sequence>
<feature type="compositionally biased region" description="Polar residues" evidence="1">
    <location>
        <begin position="32"/>
        <end position="43"/>
    </location>
</feature>
<evidence type="ECO:0000256" key="1">
    <source>
        <dbReference type="SAM" id="MobiDB-lite"/>
    </source>
</evidence>
<gene>
    <name evidence="2" type="ORF">SAMN04488118_103329</name>
</gene>
<name>A0A1G5QA56_9RHOB</name>
<dbReference type="AlphaFoldDB" id="A0A1G5QA56"/>
<feature type="region of interest" description="Disordered" evidence="1">
    <location>
        <begin position="21"/>
        <end position="44"/>
    </location>
</feature>
<protein>
    <submittedName>
        <fullName evidence="2">Uncharacterized protein</fullName>
    </submittedName>
</protein>
<dbReference type="STRING" id="1156985.SAMN04488118_103329"/>
<reference evidence="2 3" key="1">
    <citation type="submission" date="2016-10" db="EMBL/GenBank/DDBJ databases">
        <authorList>
            <person name="de Groot N.N."/>
        </authorList>
    </citation>
    <scope>NUCLEOTIDE SEQUENCE [LARGE SCALE GENOMIC DNA]</scope>
    <source>
        <strain evidence="2 3">U95</strain>
    </source>
</reference>
<evidence type="ECO:0000313" key="3">
    <source>
        <dbReference type="Proteomes" id="UP000198767"/>
    </source>
</evidence>